<protein>
    <submittedName>
        <fullName evidence="1">10642_t:CDS:1</fullName>
    </submittedName>
</protein>
<accession>A0A9N9HZ32</accession>
<sequence length="67" mass="8089">DRESKKRYDNIYEIINSLNHEELTNIQNYINSINSQIQNINIYEIIDILNQEERIKIQDYIDSTNSQ</sequence>
<dbReference type="AlphaFoldDB" id="A0A9N9HZ32"/>
<dbReference type="Proteomes" id="UP000789405">
    <property type="component" value="Unassembled WGS sequence"/>
</dbReference>
<reference evidence="1" key="1">
    <citation type="submission" date="2021-06" db="EMBL/GenBank/DDBJ databases">
        <authorList>
            <person name="Kallberg Y."/>
            <person name="Tangrot J."/>
            <person name="Rosling A."/>
        </authorList>
    </citation>
    <scope>NUCLEOTIDE SEQUENCE</scope>
    <source>
        <strain evidence="1">MA453B</strain>
    </source>
</reference>
<organism evidence="1 2">
    <name type="scientific">Dentiscutata erythropus</name>
    <dbReference type="NCBI Taxonomy" id="1348616"/>
    <lineage>
        <taxon>Eukaryota</taxon>
        <taxon>Fungi</taxon>
        <taxon>Fungi incertae sedis</taxon>
        <taxon>Mucoromycota</taxon>
        <taxon>Glomeromycotina</taxon>
        <taxon>Glomeromycetes</taxon>
        <taxon>Diversisporales</taxon>
        <taxon>Gigasporaceae</taxon>
        <taxon>Dentiscutata</taxon>
    </lineage>
</organism>
<comment type="caution">
    <text evidence="1">The sequence shown here is derived from an EMBL/GenBank/DDBJ whole genome shotgun (WGS) entry which is preliminary data.</text>
</comment>
<gene>
    <name evidence="1" type="ORF">DERYTH_LOCUS13678</name>
</gene>
<proteinExistence type="predicted"/>
<feature type="non-terminal residue" evidence="1">
    <location>
        <position position="1"/>
    </location>
</feature>
<keyword evidence="2" id="KW-1185">Reference proteome</keyword>
<evidence type="ECO:0000313" key="1">
    <source>
        <dbReference type="EMBL" id="CAG8712291.1"/>
    </source>
</evidence>
<evidence type="ECO:0000313" key="2">
    <source>
        <dbReference type="Proteomes" id="UP000789405"/>
    </source>
</evidence>
<dbReference type="EMBL" id="CAJVPY010009785">
    <property type="protein sequence ID" value="CAG8712291.1"/>
    <property type="molecule type" value="Genomic_DNA"/>
</dbReference>
<name>A0A9N9HZ32_9GLOM</name>